<organism evidence="5 6">
    <name type="scientific">Heterorhabditis bacteriophora</name>
    <name type="common">Entomopathogenic nematode worm</name>
    <dbReference type="NCBI Taxonomy" id="37862"/>
    <lineage>
        <taxon>Eukaryota</taxon>
        <taxon>Metazoa</taxon>
        <taxon>Ecdysozoa</taxon>
        <taxon>Nematoda</taxon>
        <taxon>Chromadorea</taxon>
        <taxon>Rhabditida</taxon>
        <taxon>Rhabditina</taxon>
        <taxon>Rhabditomorpha</taxon>
        <taxon>Strongyloidea</taxon>
        <taxon>Heterorhabditidae</taxon>
        <taxon>Heterorhabditis</taxon>
    </lineage>
</organism>
<feature type="domain" description="Nas2 N-terminal" evidence="3">
    <location>
        <begin position="100"/>
        <end position="177"/>
    </location>
</feature>
<accession>A0A1I7WTV0</accession>
<dbReference type="InterPro" id="IPR035269">
    <property type="entry name" value="PSMD9"/>
</dbReference>
<feature type="domain" description="Heterogeneous nuclear ribonucleoprotein L RRM" evidence="4">
    <location>
        <begin position="36"/>
        <end position="64"/>
    </location>
</feature>
<keyword evidence="2" id="KW-1133">Transmembrane helix</keyword>
<evidence type="ECO:0000256" key="1">
    <source>
        <dbReference type="SAM" id="MobiDB-lite"/>
    </source>
</evidence>
<dbReference type="InterPro" id="IPR040815">
    <property type="entry name" value="Nas2_N"/>
</dbReference>
<dbReference type="Gene3D" id="6.10.140.1710">
    <property type="match status" value="1"/>
</dbReference>
<keyword evidence="2" id="KW-0472">Membrane</keyword>
<dbReference type="GO" id="GO:0005737">
    <property type="term" value="C:cytoplasm"/>
    <property type="evidence" value="ECO:0007669"/>
    <property type="project" value="TreeGrafter"/>
</dbReference>
<evidence type="ECO:0000259" key="4">
    <source>
        <dbReference type="Pfam" id="PF22976"/>
    </source>
</evidence>
<keyword evidence="5" id="KW-1185">Reference proteome</keyword>
<dbReference type="GO" id="GO:0070682">
    <property type="term" value="P:proteasome regulatory particle assembly"/>
    <property type="evidence" value="ECO:0007669"/>
    <property type="project" value="InterPro"/>
</dbReference>
<feature type="transmembrane region" description="Helical" evidence="2">
    <location>
        <begin position="201"/>
        <end position="226"/>
    </location>
</feature>
<dbReference type="Pfam" id="PF18265">
    <property type="entry name" value="Nas2_N"/>
    <property type="match status" value="1"/>
</dbReference>
<evidence type="ECO:0000259" key="3">
    <source>
        <dbReference type="Pfam" id="PF18265"/>
    </source>
</evidence>
<evidence type="ECO:0000313" key="6">
    <source>
        <dbReference type="WBParaSite" id="Hba_08642"/>
    </source>
</evidence>
<protein>
    <submittedName>
        <fullName evidence="6">Nas2_N domain-containing protein</fullName>
    </submittedName>
</protein>
<sequence length="230" mass="26650">MQNLRDPFDLPDGTPSYRDYSASRNQRFSNPEAAARNRIVYPTHILHWYNAPGNMDEERIKEVKNIHTYCNCFDLWKCMFYLFSAILVSVVCMTTNCEAKSLITERDKIETRIEENLAILKANDSTMDSPLVDTEGFPISTIDVYSVRRARNEIICLRNDHAALTKQIAEAIESIHAVEEIPKIGSEASERQLICCGFFHILFYVSLYLNMGIFFQILFFLIYRILKIIL</sequence>
<name>A0A1I7WTV0_HETBA</name>
<evidence type="ECO:0000256" key="2">
    <source>
        <dbReference type="SAM" id="Phobius"/>
    </source>
</evidence>
<dbReference type="WBParaSite" id="Hba_08642">
    <property type="protein sequence ID" value="Hba_08642"/>
    <property type="gene ID" value="Hba_08642"/>
</dbReference>
<dbReference type="Pfam" id="PF22976">
    <property type="entry name" value="RRM_10"/>
    <property type="match status" value="1"/>
</dbReference>
<keyword evidence="2" id="KW-0812">Transmembrane</keyword>
<dbReference type="PANTHER" id="PTHR12651">
    <property type="entry name" value="26S PROTEASOME NON-ATPASE REGULATORY SUBUNIT 9"/>
    <property type="match status" value="1"/>
</dbReference>
<proteinExistence type="predicted"/>
<evidence type="ECO:0000313" key="5">
    <source>
        <dbReference type="Proteomes" id="UP000095283"/>
    </source>
</evidence>
<dbReference type="AlphaFoldDB" id="A0A1I7WTV0"/>
<dbReference type="InterPro" id="IPR055204">
    <property type="entry name" value="HNRNPL_RRM"/>
</dbReference>
<dbReference type="Proteomes" id="UP000095283">
    <property type="component" value="Unplaced"/>
</dbReference>
<dbReference type="GO" id="GO:0005634">
    <property type="term" value="C:nucleus"/>
    <property type="evidence" value="ECO:0007669"/>
    <property type="project" value="TreeGrafter"/>
</dbReference>
<feature type="region of interest" description="Disordered" evidence="1">
    <location>
        <begin position="1"/>
        <end position="27"/>
    </location>
</feature>
<reference evidence="6" key="1">
    <citation type="submission" date="2016-11" db="UniProtKB">
        <authorList>
            <consortium name="WormBaseParasite"/>
        </authorList>
    </citation>
    <scope>IDENTIFICATION</scope>
</reference>
<dbReference type="PANTHER" id="PTHR12651:SF1">
    <property type="entry name" value="26S PROTEASOME NON-ATPASE REGULATORY SUBUNIT 9"/>
    <property type="match status" value="1"/>
</dbReference>